<dbReference type="Gene3D" id="2.30.30.40">
    <property type="entry name" value="SH3 Domains"/>
    <property type="match status" value="1"/>
</dbReference>
<protein>
    <submittedName>
        <fullName evidence="2">CHAP domain-containing protein</fullName>
    </submittedName>
</protein>
<dbReference type="KEGG" id="ehn:H9Q80_16365"/>
<organism evidence="2 3">
    <name type="scientific">[Eubacterium] hominis</name>
    <dbReference type="NCBI Taxonomy" id="2764325"/>
    <lineage>
        <taxon>Bacteria</taxon>
        <taxon>Bacillati</taxon>
        <taxon>Bacillota</taxon>
        <taxon>Erysipelotrichia</taxon>
        <taxon>Erysipelotrichales</taxon>
        <taxon>Erysipelotrichaceae</taxon>
        <taxon>Amedibacillus</taxon>
    </lineage>
</organism>
<evidence type="ECO:0000313" key="3">
    <source>
        <dbReference type="Proteomes" id="UP000515856"/>
    </source>
</evidence>
<evidence type="ECO:0000313" key="2">
    <source>
        <dbReference type="EMBL" id="QNM11799.1"/>
    </source>
</evidence>
<dbReference type="InterPro" id="IPR007921">
    <property type="entry name" value="CHAP_dom"/>
</dbReference>
<name>A0A7G9GLW7_9FIRM</name>
<dbReference type="Pfam" id="PF05257">
    <property type="entry name" value="CHAP"/>
    <property type="match status" value="1"/>
</dbReference>
<proteinExistence type="predicted"/>
<dbReference type="Proteomes" id="UP000515856">
    <property type="component" value="Chromosome"/>
</dbReference>
<dbReference type="RefSeq" id="WP_117456242.1">
    <property type="nucleotide sequence ID" value="NZ_CP060636.1"/>
</dbReference>
<keyword evidence="3" id="KW-1185">Reference proteome</keyword>
<reference evidence="2 3" key="1">
    <citation type="submission" date="2020-08" db="EMBL/GenBank/DDBJ databases">
        <authorList>
            <person name="Liu C."/>
            <person name="Sun Q."/>
        </authorList>
    </citation>
    <scope>NUCLEOTIDE SEQUENCE [LARGE SCALE GENOMIC DNA]</scope>
    <source>
        <strain evidence="2 3">NSJ-61</strain>
    </source>
</reference>
<evidence type="ECO:0000259" key="1">
    <source>
        <dbReference type="PROSITE" id="PS50911"/>
    </source>
</evidence>
<dbReference type="Gene3D" id="3.90.1720.10">
    <property type="entry name" value="endopeptidase domain like (from Nostoc punctiforme)"/>
    <property type="match status" value="1"/>
</dbReference>
<feature type="domain" description="Peptidase C51" evidence="1">
    <location>
        <begin position="1"/>
        <end position="133"/>
    </location>
</feature>
<dbReference type="AlphaFoldDB" id="A0A7G9GLW7"/>
<dbReference type="EMBL" id="CP060636">
    <property type="protein sequence ID" value="QNM11799.1"/>
    <property type="molecule type" value="Genomic_DNA"/>
</dbReference>
<sequence>MKSASEFAKERVGKGVDVDGYYGAQCWDLFAYFCQQAGYKVVNCTTSLHAKDIWNNRKTNGALTNFTEVSVKNMQDGDWVIWGDCEVAPTSHVGMFRRYTGNNRAIILGQNQLGVQKATEVDMTLNGVIGVLRPNCYKNKCPYKSSGVVKPLYNGIRVRTAPSTKKGDTGIVYNADSPNLYYNRIVLADGWYWAEYDRAKGGKGYCALCKADGSSKYWKQV</sequence>
<accession>A0A7G9GLW7</accession>
<gene>
    <name evidence="2" type="ORF">H9Q80_16365</name>
</gene>
<dbReference type="PROSITE" id="PS50911">
    <property type="entry name" value="CHAP"/>
    <property type="match status" value="1"/>
</dbReference>